<evidence type="ECO:0000256" key="2">
    <source>
        <dbReference type="ARBA" id="ARBA00008791"/>
    </source>
</evidence>
<comment type="subcellular location">
    <subcellularLocation>
        <location evidence="1">Cytoplasm</location>
    </subcellularLocation>
</comment>
<evidence type="ECO:0000256" key="1">
    <source>
        <dbReference type="ARBA" id="ARBA00004496"/>
    </source>
</evidence>
<dbReference type="Proteomes" id="UP000437638">
    <property type="component" value="Unassembled WGS sequence"/>
</dbReference>
<keyword evidence="3" id="KW-0963">Cytoplasm</keyword>
<gene>
    <name evidence="7" type="ORF">GPM19_12555</name>
</gene>
<feature type="coiled-coil region" evidence="5">
    <location>
        <begin position="205"/>
        <end position="232"/>
    </location>
</feature>
<dbReference type="Gene3D" id="3.40.50.12370">
    <property type="match status" value="1"/>
</dbReference>
<accession>A0A7X3H2H4</accession>
<feature type="domain" description="UspA" evidence="6">
    <location>
        <begin position="4"/>
        <end position="143"/>
    </location>
</feature>
<keyword evidence="8" id="KW-1185">Reference proteome</keyword>
<protein>
    <submittedName>
        <fullName evidence="7">Universal stress protein UspA</fullName>
    </submittedName>
</protein>
<evidence type="ECO:0000259" key="6">
    <source>
        <dbReference type="Pfam" id="PF00582"/>
    </source>
</evidence>
<evidence type="ECO:0000256" key="3">
    <source>
        <dbReference type="ARBA" id="ARBA00022490"/>
    </source>
</evidence>
<evidence type="ECO:0000313" key="8">
    <source>
        <dbReference type="Proteomes" id="UP000437638"/>
    </source>
</evidence>
<dbReference type="GO" id="GO:0005737">
    <property type="term" value="C:cytoplasm"/>
    <property type="evidence" value="ECO:0007669"/>
    <property type="project" value="UniProtKB-SubCell"/>
</dbReference>
<organism evidence="7 8">
    <name type="scientific">Vreelandella zhuhanensis</name>
    <dbReference type="NCBI Taxonomy" id="2684210"/>
    <lineage>
        <taxon>Bacteria</taxon>
        <taxon>Pseudomonadati</taxon>
        <taxon>Pseudomonadota</taxon>
        <taxon>Gammaproteobacteria</taxon>
        <taxon>Oceanospirillales</taxon>
        <taxon>Halomonadaceae</taxon>
        <taxon>Vreelandella</taxon>
    </lineage>
</organism>
<keyword evidence="5" id="KW-0175">Coiled coil</keyword>
<comment type="similarity">
    <text evidence="2">Belongs to the universal stress protein A family.</text>
</comment>
<reference evidence="7 8" key="1">
    <citation type="submission" date="2019-12" db="EMBL/GenBank/DDBJ databases">
        <title>Halomonas rutogse sp. nov. isolated from two lakes on Tibetan Plateau.</title>
        <authorList>
            <person name="Gao P."/>
        </authorList>
    </citation>
    <scope>NUCLEOTIDE SEQUENCE [LARGE SCALE GENOMIC DNA]</scope>
    <source>
        <strain evidence="7 8">ZH2S</strain>
    </source>
</reference>
<dbReference type="PANTHER" id="PTHR47892">
    <property type="entry name" value="UNIVERSAL STRESS PROTEIN E"/>
    <property type="match status" value="1"/>
</dbReference>
<dbReference type="SUPFAM" id="SSF52402">
    <property type="entry name" value="Adenine nucleotide alpha hydrolases-like"/>
    <property type="match status" value="2"/>
</dbReference>
<comment type="caution">
    <text evidence="7">The sequence shown here is derived from an EMBL/GenBank/DDBJ whole genome shotgun (WGS) entry which is preliminary data.</text>
</comment>
<feature type="domain" description="UspA" evidence="6">
    <location>
        <begin position="151"/>
        <end position="311"/>
    </location>
</feature>
<dbReference type="EMBL" id="WTKP01000008">
    <property type="protein sequence ID" value="MWJ29019.1"/>
    <property type="molecule type" value="Genomic_DNA"/>
</dbReference>
<evidence type="ECO:0000256" key="4">
    <source>
        <dbReference type="ARBA" id="ARBA00037131"/>
    </source>
</evidence>
<dbReference type="Pfam" id="PF00582">
    <property type="entry name" value="Usp"/>
    <property type="match status" value="2"/>
</dbReference>
<name>A0A7X3H2H4_9GAMM</name>
<evidence type="ECO:0000256" key="5">
    <source>
        <dbReference type="SAM" id="Coils"/>
    </source>
</evidence>
<dbReference type="PANTHER" id="PTHR47892:SF1">
    <property type="entry name" value="UNIVERSAL STRESS PROTEIN E"/>
    <property type="match status" value="1"/>
</dbReference>
<sequence>MKRFKNILFVLGNRTDETSPSLMRAIALAKTNQADLTLLYVLPKLSLTSYSKKMGISSQQLKEKVQEHEEARLHQLFSSLEPDLGIRTELKVGKRYLESIRAVQSESFDLVIKEADAIDWFSRFLGSDDMHLLRKCPCPVWLMKKDEKADYRNIMAAVDFDTGKDKPSSDALNQTILDLACSLSLSELAAVHAVNVYDVPESGFISLWVENADKVEQELAEDERRHRQYRMDALLDELKGRMGEETYHYLSLRTHVVPGIPGRDLPKMVETIKADLVVMGTVARTGVAGVIIGNTAEAVLSQLNCSVLAIKPKGFESPIF</sequence>
<dbReference type="PRINTS" id="PR01438">
    <property type="entry name" value="UNVRSLSTRESS"/>
</dbReference>
<dbReference type="RefSeq" id="WP_160419364.1">
    <property type="nucleotide sequence ID" value="NZ_WTKP01000008.1"/>
</dbReference>
<comment type="function">
    <text evidence="4">Required for resistance to DNA-damaging agents.</text>
</comment>
<dbReference type="InterPro" id="IPR006015">
    <property type="entry name" value="Universal_stress_UspA"/>
</dbReference>
<evidence type="ECO:0000313" key="7">
    <source>
        <dbReference type="EMBL" id="MWJ29019.1"/>
    </source>
</evidence>
<dbReference type="InterPro" id="IPR006016">
    <property type="entry name" value="UspA"/>
</dbReference>
<dbReference type="AlphaFoldDB" id="A0A7X3H2H4"/>
<proteinExistence type="inferred from homology"/>